<evidence type="ECO:0000256" key="1">
    <source>
        <dbReference type="SAM" id="Coils"/>
    </source>
</evidence>
<dbReference type="Proteomes" id="UP000235826">
    <property type="component" value="Chromosome"/>
</dbReference>
<keyword evidence="1" id="KW-0175">Coiled coil</keyword>
<evidence type="ECO:0000256" key="2">
    <source>
        <dbReference type="SAM" id="SignalP"/>
    </source>
</evidence>
<protein>
    <recommendedName>
        <fullName evidence="5">Cell wall anchor protein</fullName>
    </recommendedName>
</protein>
<organism evidence="3 4">
    <name type="scientific">Flavivirga eckloniae</name>
    <dbReference type="NCBI Taxonomy" id="1803846"/>
    <lineage>
        <taxon>Bacteria</taxon>
        <taxon>Pseudomonadati</taxon>
        <taxon>Bacteroidota</taxon>
        <taxon>Flavobacteriia</taxon>
        <taxon>Flavobacteriales</taxon>
        <taxon>Flavobacteriaceae</taxon>
        <taxon>Flavivirga</taxon>
    </lineage>
</organism>
<dbReference type="KEGG" id="fek:C1H87_13555"/>
<sequence>MKYLSFLLLFAINLSFSQTTTKTVTLSNGDGWYRIIEGVGHKTGLIRVTGALGNNKLTDISMYISIMSYDQGGSINIINNKFYNGNHIDEIRAGTSNGKYVLDLHFVSINTPVNINITSDSGITPLNTPVFNPSPNFTGKIEISGRIIGTSSTRWPIYFSDNVGIGTTTPDSKLTVKGNIHTNEVKVDLLGAVAPDYVFYKDYDLKSLKEVEDYIAAEGHLPKIPSAKEMEKEGIKLKEMNLKLLEKIEELTLYTIDQEKKLETQKNTIQNLETRLQKIEALLNSKK</sequence>
<dbReference type="EMBL" id="CP025791">
    <property type="protein sequence ID" value="AUP79677.1"/>
    <property type="molecule type" value="Genomic_DNA"/>
</dbReference>
<evidence type="ECO:0000313" key="3">
    <source>
        <dbReference type="EMBL" id="AUP79677.1"/>
    </source>
</evidence>
<accession>A0A2K9PT05</accession>
<name>A0A2K9PT05_9FLAO</name>
<feature type="coiled-coil region" evidence="1">
    <location>
        <begin position="255"/>
        <end position="282"/>
    </location>
</feature>
<reference evidence="3 4" key="1">
    <citation type="submission" date="2018-01" db="EMBL/GenBank/DDBJ databases">
        <title>Complete genome sequence of Flavivirga eckloniae ECD14 isolated from seaweed Ecklonia cava.</title>
        <authorList>
            <person name="Lee J.H."/>
            <person name="Baik K.S."/>
            <person name="Seong C.N."/>
        </authorList>
    </citation>
    <scope>NUCLEOTIDE SEQUENCE [LARGE SCALE GENOMIC DNA]</scope>
    <source>
        <strain evidence="3 4">ECD14</strain>
    </source>
</reference>
<evidence type="ECO:0000313" key="4">
    <source>
        <dbReference type="Proteomes" id="UP000235826"/>
    </source>
</evidence>
<proteinExistence type="predicted"/>
<keyword evidence="2" id="KW-0732">Signal</keyword>
<feature type="signal peptide" evidence="2">
    <location>
        <begin position="1"/>
        <end position="17"/>
    </location>
</feature>
<dbReference type="AlphaFoldDB" id="A0A2K9PT05"/>
<feature type="chain" id="PRO_5014985705" description="Cell wall anchor protein" evidence="2">
    <location>
        <begin position="18"/>
        <end position="287"/>
    </location>
</feature>
<dbReference type="RefSeq" id="WP_102756330.1">
    <property type="nucleotide sequence ID" value="NZ_CP025791.1"/>
</dbReference>
<evidence type="ECO:0008006" key="5">
    <source>
        <dbReference type="Google" id="ProtNLM"/>
    </source>
</evidence>
<gene>
    <name evidence="3" type="ORF">C1H87_13555</name>
</gene>
<keyword evidence="4" id="KW-1185">Reference proteome</keyword>
<dbReference type="OrthoDB" id="658938at2"/>